<feature type="compositionally biased region" description="Low complexity" evidence="1">
    <location>
        <begin position="79"/>
        <end position="89"/>
    </location>
</feature>
<proteinExistence type="predicted"/>
<name>A0A667H0S0_LYNCA</name>
<reference evidence="2" key="1">
    <citation type="submission" date="2025-08" db="UniProtKB">
        <authorList>
            <consortium name="Ensembl"/>
        </authorList>
    </citation>
    <scope>IDENTIFICATION</scope>
</reference>
<evidence type="ECO:0000313" key="3">
    <source>
        <dbReference type="Proteomes" id="UP000472241"/>
    </source>
</evidence>
<evidence type="ECO:0000256" key="1">
    <source>
        <dbReference type="SAM" id="MobiDB-lite"/>
    </source>
</evidence>
<dbReference type="Ensembl" id="ENSLCNT00005005545.1">
    <property type="protein sequence ID" value="ENSLCNP00005004915.1"/>
    <property type="gene ID" value="ENSLCNG00005003319.1"/>
</dbReference>
<sequence length="107" mass="11309">MNLCLNRGCTVSTKSGALKTDWATSLALRGALPGKQGKRATFKVPLPCVTFQSSGPTRKTCPALMAHHLRHGPLPPAKQAPAASSSQPLEGLSGDHPRFKWKHLGSG</sequence>
<dbReference type="Proteomes" id="UP000472241">
    <property type="component" value="Unplaced"/>
</dbReference>
<protein>
    <submittedName>
        <fullName evidence="2">Uncharacterized protein</fullName>
    </submittedName>
</protein>
<feature type="region of interest" description="Disordered" evidence="1">
    <location>
        <begin position="69"/>
        <end position="107"/>
    </location>
</feature>
<organism evidence="2 3">
    <name type="scientific">Lynx canadensis</name>
    <name type="common">Canada lynx</name>
    <name type="synonym">Felis canadensis</name>
    <dbReference type="NCBI Taxonomy" id="61383"/>
    <lineage>
        <taxon>Eukaryota</taxon>
        <taxon>Metazoa</taxon>
        <taxon>Chordata</taxon>
        <taxon>Craniata</taxon>
        <taxon>Vertebrata</taxon>
        <taxon>Euteleostomi</taxon>
        <taxon>Mammalia</taxon>
        <taxon>Eutheria</taxon>
        <taxon>Laurasiatheria</taxon>
        <taxon>Carnivora</taxon>
        <taxon>Feliformia</taxon>
        <taxon>Felidae</taxon>
        <taxon>Felinae</taxon>
        <taxon>Lynx</taxon>
    </lineage>
</organism>
<reference evidence="2" key="2">
    <citation type="submission" date="2025-09" db="UniProtKB">
        <authorList>
            <consortium name="Ensembl"/>
        </authorList>
    </citation>
    <scope>IDENTIFICATION</scope>
</reference>
<keyword evidence="3" id="KW-1185">Reference proteome</keyword>
<evidence type="ECO:0000313" key="2">
    <source>
        <dbReference type="Ensembl" id="ENSLCNP00005004915.1"/>
    </source>
</evidence>
<accession>A0A667H0S0</accession>
<dbReference type="AlphaFoldDB" id="A0A667H0S0"/>